<evidence type="ECO:0000256" key="1">
    <source>
        <dbReference type="ARBA" id="ARBA00022801"/>
    </source>
</evidence>
<accession>A0A1I4LMU6</accession>
<feature type="domain" description="SWIM-type" evidence="4">
    <location>
        <begin position="65"/>
        <end position="104"/>
    </location>
</feature>
<keyword evidence="3" id="KW-0175">Coiled coil</keyword>
<dbReference type="Pfam" id="PF00176">
    <property type="entry name" value="SNF2-rel_dom"/>
    <property type="match status" value="1"/>
</dbReference>
<dbReference type="InterPro" id="IPR027417">
    <property type="entry name" value="P-loop_NTPase"/>
</dbReference>
<dbReference type="AlphaFoldDB" id="A0A1I4LMU6"/>
<sequence>MHIKCVLTEGEYAYMNIDWSHKKIEEACGKISFKNGLSFYRSNKVYLETFTPHRCEAIVAGKENFQVTVEQDESNHISTTCSCPTLASIKKDCQHVAAVLLAISEHPRRELNPHADSLSSPDISEGLMNLFDNRPIRPSAQQPRFESRNVLPLAFTCKLITNNKGQSLFGIEVEIGTTKVKNIRTFLKQVKESDSYVLTTSFTYDPEVHCFPKETDDIIQQLIQVINDEKAYGYDLLIDKFEYKMIDQLLVIPPSPWGQLVPLLTKAPVVKLAHGKEIIDKLHFSDHETSPLSFYFTQTRNQDYLLTIKGLDKIVVLHAYRALLFDGILTHLNEEDFQYLSELIQMLDSSETKQIPIPPTQAEFFIEKGLPILKRLGQVHLHGAVTNRIMKTPLVTKLYLDRVKNRLLAGLEFHYGNILINPLDNDQIETASILIRDEEKEEAILQMMDESQFIKTDSGYFLHNEALEYDFLYHMLPKIQKLVQVYATTAVRNRVFKEKPRPKIKVKIQKERTNWLEFKFEMDGIPDQQIREILSALEEKQKYYRLRDGALLSLETREFEELQRFLRSAAPIQDQEDVVNGLHVPTLKGMQLLDSADDHVFTFEQSFRQFLHNIQNPDNQTFTVPNSLEAILRDYQIHGYKWLKTLASHGFGGILADDMGLGKTLQSIAFILSELPTIRKQKLPTLIVCPSSLMYNWHSEIRKFAPDIQVTIVDGNRTKRFKKRTEALEMDVVITSYQLLRMDIDWYKKQTFHTVFFDEAQAFKNPVTQTAKAVKKIQADNCFALTGTPVENNQEELWSIFHIVFPELFQGIKEYSNLTRTQIARRIKPFLLRRVKEDVLTELPKKLESRESVELLPDQKELYAAYLAKLRHDTLKHLDKDTLQKNRIKILAGLTRLRQICCHPALFVEGYKGSSAKFEQLKQILEESRLAGRSVLIFSQFTKMLEMIGRDLAIQGRSFLYLDGQTPSEERMERCDRFNAGESDLFLISMKAGGTGLNLTGADTVILYDSWWNPAVEEQAADRAHRMGQTSVVQVIKLVARGTIEEKMNDLQEQKRFLIEEVIDSKKKSSSTLTEEDIREILF</sequence>
<dbReference type="Gene3D" id="3.40.50.300">
    <property type="entry name" value="P-loop containing nucleotide triphosphate hydrolases"/>
    <property type="match status" value="1"/>
</dbReference>
<evidence type="ECO:0000256" key="3">
    <source>
        <dbReference type="SAM" id="Coils"/>
    </source>
</evidence>
<dbReference type="InterPro" id="IPR013663">
    <property type="entry name" value="Helicase_SWF/SNF/SWI_bac"/>
</dbReference>
<feature type="coiled-coil region" evidence="3">
    <location>
        <begin position="1041"/>
        <end position="1068"/>
    </location>
</feature>
<evidence type="ECO:0000256" key="2">
    <source>
        <dbReference type="PROSITE-ProRule" id="PRU00325"/>
    </source>
</evidence>
<evidence type="ECO:0000259" key="6">
    <source>
        <dbReference type="PROSITE" id="PS51194"/>
    </source>
</evidence>
<name>A0A1I4LMU6_9BACI</name>
<keyword evidence="8" id="KW-1185">Reference proteome</keyword>
<dbReference type="Proteomes" id="UP000198565">
    <property type="component" value="Unassembled WGS sequence"/>
</dbReference>
<reference evidence="8" key="1">
    <citation type="submission" date="2016-10" db="EMBL/GenBank/DDBJ databases">
        <authorList>
            <person name="Varghese N."/>
            <person name="Submissions S."/>
        </authorList>
    </citation>
    <scope>NUCLEOTIDE SEQUENCE [LARGE SCALE GENOMIC DNA]</scope>
    <source>
        <strain evidence="8">CGMCC 1.4250</strain>
    </source>
</reference>
<keyword evidence="1" id="KW-0378">Hydrolase</keyword>
<dbReference type="InterPro" id="IPR038718">
    <property type="entry name" value="SNF2-like_sf"/>
</dbReference>
<dbReference type="InterPro" id="IPR049730">
    <property type="entry name" value="SNF2/RAD54-like_C"/>
</dbReference>
<evidence type="ECO:0000259" key="4">
    <source>
        <dbReference type="PROSITE" id="PS50966"/>
    </source>
</evidence>
<dbReference type="GO" id="GO:0004386">
    <property type="term" value="F:helicase activity"/>
    <property type="evidence" value="ECO:0007669"/>
    <property type="project" value="UniProtKB-KW"/>
</dbReference>
<dbReference type="SMART" id="SM00487">
    <property type="entry name" value="DEXDc"/>
    <property type="match status" value="1"/>
</dbReference>
<dbReference type="PROSITE" id="PS51194">
    <property type="entry name" value="HELICASE_CTER"/>
    <property type="match status" value="1"/>
</dbReference>
<dbReference type="InterPro" id="IPR000330">
    <property type="entry name" value="SNF2_N"/>
</dbReference>
<dbReference type="GO" id="GO:0008270">
    <property type="term" value="F:zinc ion binding"/>
    <property type="evidence" value="ECO:0007669"/>
    <property type="project" value="UniProtKB-KW"/>
</dbReference>
<dbReference type="FunFam" id="3.40.50.300:FF:000533">
    <property type="entry name" value="Helicase, Snf2 family"/>
    <property type="match status" value="1"/>
</dbReference>
<keyword evidence="2" id="KW-0862">Zinc</keyword>
<dbReference type="PANTHER" id="PTHR10799">
    <property type="entry name" value="SNF2/RAD54 HELICASE FAMILY"/>
    <property type="match status" value="1"/>
</dbReference>
<feature type="domain" description="Helicase ATP-binding" evidence="5">
    <location>
        <begin position="644"/>
        <end position="807"/>
    </location>
</feature>
<keyword evidence="7" id="KW-0347">Helicase</keyword>
<evidence type="ECO:0000259" key="5">
    <source>
        <dbReference type="PROSITE" id="PS51192"/>
    </source>
</evidence>
<dbReference type="InterPro" id="IPR001650">
    <property type="entry name" value="Helicase_C-like"/>
</dbReference>
<dbReference type="PROSITE" id="PS50966">
    <property type="entry name" value="ZF_SWIM"/>
    <property type="match status" value="1"/>
</dbReference>
<dbReference type="InterPro" id="IPR014001">
    <property type="entry name" value="Helicase_ATP-bd"/>
</dbReference>
<dbReference type="GO" id="GO:0005524">
    <property type="term" value="F:ATP binding"/>
    <property type="evidence" value="ECO:0007669"/>
    <property type="project" value="InterPro"/>
</dbReference>
<evidence type="ECO:0000313" key="7">
    <source>
        <dbReference type="EMBL" id="SFL92418.1"/>
    </source>
</evidence>
<gene>
    <name evidence="7" type="ORF">SAMN04487943_105114</name>
</gene>
<dbReference type="PROSITE" id="PS51192">
    <property type="entry name" value="HELICASE_ATP_BIND_1"/>
    <property type="match status" value="1"/>
</dbReference>
<dbReference type="SUPFAM" id="SSF52540">
    <property type="entry name" value="P-loop containing nucleoside triphosphate hydrolases"/>
    <property type="match status" value="2"/>
</dbReference>
<dbReference type="InterPro" id="IPR007527">
    <property type="entry name" value="Znf_SWIM"/>
</dbReference>
<protein>
    <submittedName>
        <fullName evidence="7">Superfamily II DNA or RNA helicase, SNF2 family</fullName>
    </submittedName>
</protein>
<dbReference type="Pfam" id="PF00271">
    <property type="entry name" value="Helicase_C"/>
    <property type="match status" value="1"/>
</dbReference>
<dbReference type="Gene3D" id="3.40.50.10810">
    <property type="entry name" value="Tandem AAA-ATPase domain"/>
    <property type="match status" value="1"/>
</dbReference>
<organism evidence="7 8">
    <name type="scientific">Gracilibacillus orientalis</name>
    <dbReference type="NCBI Taxonomy" id="334253"/>
    <lineage>
        <taxon>Bacteria</taxon>
        <taxon>Bacillati</taxon>
        <taxon>Bacillota</taxon>
        <taxon>Bacilli</taxon>
        <taxon>Bacillales</taxon>
        <taxon>Bacillaceae</taxon>
        <taxon>Gracilibacillus</taxon>
    </lineage>
</organism>
<keyword evidence="2" id="KW-0863">Zinc-finger</keyword>
<evidence type="ECO:0000313" key="8">
    <source>
        <dbReference type="Proteomes" id="UP000198565"/>
    </source>
</evidence>
<dbReference type="EMBL" id="FOTR01000005">
    <property type="protein sequence ID" value="SFL92418.1"/>
    <property type="molecule type" value="Genomic_DNA"/>
</dbReference>
<proteinExistence type="predicted"/>
<dbReference type="SMART" id="SM00490">
    <property type="entry name" value="HELICc"/>
    <property type="match status" value="1"/>
</dbReference>
<feature type="domain" description="Helicase C-terminal" evidence="6">
    <location>
        <begin position="920"/>
        <end position="1079"/>
    </location>
</feature>
<keyword evidence="7" id="KW-0547">Nucleotide-binding</keyword>
<dbReference type="Pfam" id="PF08455">
    <property type="entry name" value="SNF2_assoc"/>
    <property type="match status" value="1"/>
</dbReference>
<keyword evidence="2" id="KW-0479">Metal-binding</keyword>
<dbReference type="STRING" id="334253.SAMN04487943_105114"/>
<dbReference type="GO" id="GO:0016787">
    <property type="term" value="F:hydrolase activity"/>
    <property type="evidence" value="ECO:0007669"/>
    <property type="project" value="UniProtKB-KW"/>
</dbReference>
<dbReference type="Pfam" id="PF04434">
    <property type="entry name" value="SWIM"/>
    <property type="match status" value="1"/>
</dbReference>
<dbReference type="CDD" id="cd18793">
    <property type="entry name" value="SF2_C_SNF"/>
    <property type="match status" value="1"/>
</dbReference>
<keyword evidence="7" id="KW-0067">ATP-binding</keyword>